<dbReference type="InterPro" id="IPR003769">
    <property type="entry name" value="ClpS_core"/>
</dbReference>
<feature type="region of interest" description="Disordered" evidence="1">
    <location>
        <begin position="1"/>
        <end position="23"/>
    </location>
</feature>
<dbReference type="GO" id="GO:0030163">
    <property type="term" value="P:protein catabolic process"/>
    <property type="evidence" value="ECO:0007669"/>
    <property type="project" value="InterPro"/>
</dbReference>
<dbReference type="InterPro" id="IPR014719">
    <property type="entry name" value="Ribosomal_bL12_C/ClpS-like"/>
</dbReference>
<evidence type="ECO:0000259" key="2">
    <source>
        <dbReference type="Pfam" id="PF02617"/>
    </source>
</evidence>
<protein>
    <submittedName>
        <fullName evidence="3">ATP-dependent Clp protease adaptor protein ClpS</fullName>
    </submittedName>
</protein>
<dbReference type="NCBIfam" id="NF000668">
    <property type="entry name" value="PRK00033.1-1"/>
    <property type="match status" value="1"/>
</dbReference>
<feature type="compositionally biased region" description="Low complexity" evidence="1">
    <location>
        <begin position="7"/>
        <end position="18"/>
    </location>
</feature>
<gene>
    <name evidence="3" type="ORF">C884_00771</name>
</gene>
<dbReference type="Gene3D" id="3.30.1390.10">
    <property type="match status" value="1"/>
</dbReference>
<accession>M2XT58</accession>
<evidence type="ECO:0000313" key="3">
    <source>
        <dbReference type="EMBL" id="EME36003.1"/>
    </source>
</evidence>
<dbReference type="SUPFAM" id="SSF54736">
    <property type="entry name" value="ClpS-like"/>
    <property type="match status" value="1"/>
</dbReference>
<dbReference type="Proteomes" id="UP000009877">
    <property type="component" value="Unassembled WGS sequence"/>
</dbReference>
<dbReference type="EMBL" id="ANHZ02000018">
    <property type="protein sequence ID" value="EME36003.1"/>
    <property type="molecule type" value="Genomic_DNA"/>
</dbReference>
<reference evidence="3 4" key="1">
    <citation type="journal article" date="2014" name="Genome Announc.">
        <title>Draft Genome Sequence of Kocuria palustris PEL.</title>
        <authorList>
            <person name="Sharma G."/>
            <person name="Khatri I."/>
            <person name="Subramanian S."/>
        </authorList>
    </citation>
    <scope>NUCLEOTIDE SEQUENCE [LARGE SCALE GENOMIC DNA]</scope>
    <source>
        <strain evidence="3 4">PEL</strain>
    </source>
</reference>
<keyword evidence="3" id="KW-0378">Hydrolase</keyword>
<feature type="domain" description="Adaptor protein ClpS core" evidence="2">
    <location>
        <begin position="39"/>
        <end position="106"/>
    </location>
</feature>
<dbReference type="Pfam" id="PF02617">
    <property type="entry name" value="ClpS"/>
    <property type="match status" value="1"/>
</dbReference>
<evidence type="ECO:0000256" key="1">
    <source>
        <dbReference type="SAM" id="MobiDB-lite"/>
    </source>
</evidence>
<dbReference type="AlphaFoldDB" id="M2XT58"/>
<keyword evidence="4" id="KW-1185">Reference proteome</keyword>
<dbReference type="STRING" id="71999.KPaMU14_04280"/>
<proteinExistence type="predicted"/>
<dbReference type="GO" id="GO:0006508">
    <property type="term" value="P:proteolysis"/>
    <property type="evidence" value="ECO:0007669"/>
    <property type="project" value="UniProtKB-KW"/>
</dbReference>
<sequence length="123" mass="13735">MGHIMELSTRTRTPLTSLGPDLDERPEVDTAQRTALEIPWHVVVWDDPVNLMSWVTWVFRTHFGFSQAKSHALMLEVHERGRAIVAEGTLEEAERHVAALHGYGLMATYERAGGGQDADGVRS</sequence>
<comment type="caution">
    <text evidence="3">The sequence shown here is derived from an EMBL/GenBank/DDBJ whole genome shotgun (WGS) entry which is preliminary data.</text>
</comment>
<keyword evidence="3" id="KW-0645">Protease</keyword>
<dbReference type="GO" id="GO:0008233">
    <property type="term" value="F:peptidase activity"/>
    <property type="evidence" value="ECO:0007669"/>
    <property type="project" value="UniProtKB-KW"/>
</dbReference>
<name>M2XT58_9MICC</name>
<organism evidence="3 4">
    <name type="scientific">Kocuria palustris PEL</name>
    <dbReference type="NCBI Taxonomy" id="1236550"/>
    <lineage>
        <taxon>Bacteria</taxon>
        <taxon>Bacillati</taxon>
        <taxon>Actinomycetota</taxon>
        <taxon>Actinomycetes</taxon>
        <taxon>Micrococcales</taxon>
        <taxon>Micrococcaceae</taxon>
        <taxon>Kocuria</taxon>
    </lineage>
</organism>
<evidence type="ECO:0000313" key="4">
    <source>
        <dbReference type="Proteomes" id="UP000009877"/>
    </source>
</evidence>